<evidence type="ECO:0000313" key="4">
    <source>
        <dbReference type="Proteomes" id="UP000019763"/>
    </source>
</evidence>
<evidence type="ECO:0000313" key="3">
    <source>
        <dbReference type="EMBL" id="EZG66568.1"/>
    </source>
</evidence>
<feature type="transmembrane region" description="Helical" evidence="2">
    <location>
        <begin position="113"/>
        <end position="133"/>
    </location>
</feature>
<dbReference type="EMBL" id="AFNH02000592">
    <property type="protein sequence ID" value="EZG66568.1"/>
    <property type="molecule type" value="Genomic_DNA"/>
</dbReference>
<comment type="caution">
    <text evidence="3">The sequence shown here is derived from an EMBL/GenBank/DDBJ whole genome shotgun (WGS) entry which is preliminary data.</text>
</comment>
<proteinExistence type="predicted"/>
<organism evidence="3 4">
    <name type="scientific">Gregarina niphandrodes</name>
    <name type="common">Septate eugregarine</name>
    <dbReference type="NCBI Taxonomy" id="110365"/>
    <lineage>
        <taxon>Eukaryota</taxon>
        <taxon>Sar</taxon>
        <taxon>Alveolata</taxon>
        <taxon>Apicomplexa</taxon>
        <taxon>Conoidasida</taxon>
        <taxon>Gregarinasina</taxon>
        <taxon>Eugregarinorida</taxon>
        <taxon>Gregarinidae</taxon>
        <taxon>Gregarina</taxon>
    </lineage>
</organism>
<evidence type="ECO:0000256" key="1">
    <source>
        <dbReference type="SAM" id="MobiDB-lite"/>
    </source>
</evidence>
<sequence>MSGHHEPVFVSTPAALVERGMGDESTLKSRLCRSVNGTGVNSKQLQLVPLSFSKQGTERRWRNHISLPWRFRNYCFMSFYLATLVFGWVGFFLDSSDRRLLDSYSEPNWQFHTLYAVALCLCLLTLLLTWLSGDPACGWLDRLNAAEESNGGAALTSKPEGREARGSPAATAEAAAVVGYCTPGPGAASSEGGGALDCATEPETSPRRRLLDSGWLRNRLESWSYVYLALHLVSAVLLLWSAIFSEHTPLAAFGSTEDMSARVEELAAVTVVLKYNMLVTIFLTFPWMVTALFFQARVNMIWPLLMLELAGVVGCYSLLGAKVHRNYDCVIWGVLNALLLLACYIFRYHRELQERLDFLTYMQTQKRMNVLHQEVMRLSPIRGETNIHGESTLEEMLSLLKQTRNLLTVANTKIQCPEALRAMDIVKEVVKTMSIGGDLFKVRFANIGEEGENIIDQYIRGGHKRRSADQNSPDGTEGQGPVGNSGINSDESAKDTKQARQAVMNTKRLRTTNVGFDCYMPPAASNSETSP</sequence>
<dbReference type="AlphaFoldDB" id="A0A023B6J5"/>
<feature type="transmembrane region" description="Helical" evidence="2">
    <location>
        <begin position="74"/>
        <end position="93"/>
    </location>
</feature>
<feature type="transmembrane region" description="Helical" evidence="2">
    <location>
        <begin position="275"/>
        <end position="294"/>
    </location>
</feature>
<gene>
    <name evidence="3" type="ORF">GNI_079200</name>
</gene>
<keyword evidence="4" id="KW-1185">Reference proteome</keyword>
<keyword evidence="2 3" id="KW-0812">Transmembrane</keyword>
<keyword evidence="2" id="KW-0472">Membrane</keyword>
<dbReference type="GeneID" id="22912888"/>
<accession>A0A023B6J5</accession>
<feature type="transmembrane region" description="Helical" evidence="2">
    <location>
        <begin position="331"/>
        <end position="348"/>
    </location>
</feature>
<feature type="transmembrane region" description="Helical" evidence="2">
    <location>
        <begin position="225"/>
        <end position="243"/>
    </location>
</feature>
<feature type="region of interest" description="Disordered" evidence="1">
    <location>
        <begin position="462"/>
        <end position="508"/>
    </location>
</feature>
<reference evidence="3" key="1">
    <citation type="submission" date="2013-12" db="EMBL/GenBank/DDBJ databases">
        <authorList>
            <person name="Omoto C.K."/>
            <person name="Sibley D."/>
            <person name="Venepally P."/>
            <person name="Hadjithomas M."/>
            <person name="Karamycheva S."/>
            <person name="Brunk B."/>
            <person name="Roos D."/>
            <person name="Caler E."/>
            <person name="Lorenzi H."/>
        </authorList>
    </citation>
    <scope>NUCLEOTIDE SEQUENCE</scope>
</reference>
<evidence type="ECO:0000256" key="2">
    <source>
        <dbReference type="SAM" id="Phobius"/>
    </source>
</evidence>
<protein>
    <submittedName>
        <fullName evidence="3">Transmembrane protein</fullName>
    </submittedName>
</protein>
<keyword evidence="2" id="KW-1133">Transmembrane helix</keyword>
<dbReference type="VEuPathDB" id="CryptoDB:GNI_079200"/>
<feature type="transmembrane region" description="Helical" evidence="2">
    <location>
        <begin position="301"/>
        <end position="319"/>
    </location>
</feature>
<dbReference type="Proteomes" id="UP000019763">
    <property type="component" value="Unassembled WGS sequence"/>
</dbReference>
<dbReference type="RefSeq" id="XP_011130601.1">
    <property type="nucleotide sequence ID" value="XM_011132299.1"/>
</dbReference>
<name>A0A023B6J5_GRENI</name>